<dbReference type="CDD" id="cd02440">
    <property type="entry name" value="AdoMet_MTases"/>
    <property type="match status" value="1"/>
</dbReference>
<dbReference type="PANTHER" id="PTHR43591">
    <property type="entry name" value="METHYLTRANSFERASE"/>
    <property type="match status" value="1"/>
</dbReference>
<feature type="domain" description="Methyltransferase" evidence="1">
    <location>
        <begin position="58"/>
        <end position="148"/>
    </location>
</feature>
<dbReference type="OrthoDB" id="9797252at2"/>
<dbReference type="PANTHER" id="PTHR43591:SF24">
    <property type="entry name" value="2-METHOXY-6-POLYPRENYL-1,4-BENZOQUINOL METHYLASE, MITOCHONDRIAL"/>
    <property type="match status" value="1"/>
</dbReference>
<proteinExistence type="predicted"/>
<dbReference type="InterPro" id="IPR029063">
    <property type="entry name" value="SAM-dependent_MTases_sf"/>
</dbReference>
<name>A0A0X7K0S5_9PSED</name>
<evidence type="ECO:0000313" key="2">
    <source>
        <dbReference type="EMBL" id="KWU49281.1"/>
    </source>
</evidence>
<dbReference type="Gene3D" id="3.40.50.150">
    <property type="entry name" value="Vaccinia Virus protein VP39"/>
    <property type="match status" value="1"/>
</dbReference>
<sequence>MPSAFFGGKRNRDPGFVHTFSRIAPTYEEKYGTKLSQAHGECLKIVSRWLCASSPESVLDIGCGTGALIERMSAQWPKARFVGIDPAQGMVDEGARRRPFASFVKGVAEALPLPSQSMDLVVCSMSFGHWADKAAGLSEVRRVLTSQGIFCLVENQPAGWGLTTLINWVVGALADYRSEHEVIQLAHSAGLKSMETLITDRHVIVAIFRPIDGQGDDHVR</sequence>
<evidence type="ECO:0000259" key="1">
    <source>
        <dbReference type="Pfam" id="PF13649"/>
    </source>
</evidence>
<dbReference type="Proteomes" id="UP000067111">
    <property type="component" value="Unassembled WGS sequence"/>
</dbReference>
<dbReference type="GO" id="GO:0008168">
    <property type="term" value="F:methyltransferase activity"/>
    <property type="evidence" value="ECO:0007669"/>
    <property type="project" value="TreeGrafter"/>
</dbReference>
<organism evidence="2 3">
    <name type="scientific">Pseudomonas palleroniana</name>
    <dbReference type="NCBI Taxonomy" id="191390"/>
    <lineage>
        <taxon>Bacteria</taxon>
        <taxon>Pseudomonadati</taxon>
        <taxon>Pseudomonadota</taxon>
        <taxon>Gammaproteobacteria</taxon>
        <taxon>Pseudomonadales</taxon>
        <taxon>Pseudomonadaceae</taxon>
        <taxon>Pseudomonas</taxon>
    </lineage>
</organism>
<comment type="caution">
    <text evidence="2">The sequence shown here is derived from an EMBL/GenBank/DDBJ whole genome shotgun (WGS) entry which is preliminary data.</text>
</comment>
<reference evidence="3" key="1">
    <citation type="submission" date="2016-01" db="EMBL/GenBank/DDBJ databases">
        <authorList>
            <person name="Gamez R.M."/>
            <person name="Rodriguez F."/>
            <person name="Bernal J.F."/>
            <person name="Agarwala R."/>
            <person name="Landsman D."/>
            <person name="Marino-Ramirez L."/>
        </authorList>
    </citation>
    <scope>NUCLEOTIDE SEQUENCE [LARGE SCALE GENOMIC DNA]</scope>
    <source>
        <strain evidence="3">Ps006</strain>
    </source>
</reference>
<evidence type="ECO:0000313" key="3">
    <source>
        <dbReference type="Proteomes" id="UP000067111"/>
    </source>
</evidence>
<dbReference type="InterPro" id="IPR041698">
    <property type="entry name" value="Methyltransf_25"/>
</dbReference>
<gene>
    <name evidence="2" type="ORF">AWV77_19780</name>
</gene>
<dbReference type="Pfam" id="PF13649">
    <property type="entry name" value="Methyltransf_25"/>
    <property type="match status" value="1"/>
</dbReference>
<dbReference type="AlphaFoldDB" id="A0A0X7K0S5"/>
<dbReference type="RefSeq" id="WP_060755864.1">
    <property type="nucleotide sequence ID" value="NZ_LRMR01000029.1"/>
</dbReference>
<protein>
    <recommendedName>
        <fullName evidence="1">Methyltransferase domain-containing protein</fullName>
    </recommendedName>
</protein>
<accession>A0A0X7K0S5</accession>
<dbReference type="EMBL" id="LRMR01000029">
    <property type="protein sequence ID" value="KWU49281.1"/>
    <property type="molecule type" value="Genomic_DNA"/>
</dbReference>
<dbReference type="SUPFAM" id="SSF53335">
    <property type="entry name" value="S-adenosyl-L-methionine-dependent methyltransferases"/>
    <property type="match status" value="1"/>
</dbReference>